<evidence type="ECO:0000256" key="4">
    <source>
        <dbReference type="ARBA" id="ARBA00023157"/>
    </source>
</evidence>
<dbReference type="EMBL" id="BMAT01010627">
    <property type="protein sequence ID" value="GFR57589.1"/>
    <property type="molecule type" value="Genomic_DNA"/>
</dbReference>
<dbReference type="InterPro" id="IPR043502">
    <property type="entry name" value="DNA/RNA_pol_sf"/>
</dbReference>
<gene>
    <name evidence="7" type="ORF">ElyMa_005342400</name>
</gene>
<dbReference type="Pfam" id="PF07645">
    <property type="entry name" value="EGF_CA"/>
    <property type="match status" value="2"/>
</dbReference>
<dbReference type="InterPro" id="IPR000152">
    <property type="entry name" value="EGF-type_Asp/Asn_hydroxyl_site"/>
</dbReference>
<dbReference type="PROSITE" id="PS01187">
    <property type="entry name" value="EGF_CA"/>
    <property type="match status" value="2"/>
</dbReference>
<dbReference type="PANTHER" id="PTHR24039">
    <property type="entry name" value="FIBRILLIN-RELATED"/>
    <property type="match status" value="1"/>
</dbReference>
<dbReference type="SMART" id="SM00179">
    <property type="entry name" value="EGF_CA"/>
    <property type="match status" value="4"/>
</dbReference>
<dbReference type="Gene3D" id="2.10.25.10">
    <property type="entry name" value="Laminin"/>
    <property type="match status" value="4"/>
</dbReference>
<keyword evidence="3" id="KW-0677">Repeat</keyword>
<dbReference type="Pfam" id="PF00078">
    <property type="entry name" value="RVT_1"/>
    <property type="match status" value="1"/>
</dbReference>
<evidence type="ECO:0000313" key="8">
    <source>
        <dbReference type="Proteomes" id="UP000762676"/>
    </source>
</evidence>
<keyword evidence="1 5" id="KW-0245">EGF-like domain</keyword>
<feature type="domain" description="EGF-like" evidence="6">
    <location>
        <begin position="143"/>
        <end position="182"/>
    </location>
</feature>
<dbReference type="PANTHER" id="PTHR24039:SF58">
    <property type="entry name" value="EGF-LIKE DOMAIN-CONTAINING PROTEIN"/>
    <property type="match status" value="1"/>
</dbReference>
<protein>
    <submittedName>
        <fullName evidence="7">Latent-transforming growth factor beta-binding protein 2</fullName>
    </submittedName>
</protein>
<dbReference type="PROSITE" id="PS00010">
    <property type="entry name" value="ASX_HYDROXYL"/>
    <property type="match status" value="4"/>
</dbReference>
<feature type="domain" description="EGF-like" evidence="6">
    <location>
        <begin position="48"/>
        <end position="87"/>
    </location>
</feature>
<dbReference type="InterPro" id="IPR024730">
    <property type="entry name" value="MSP1_EGF_1"/>
</dbReference>
<name>A0AAV4E9R5_9GAST</name>
<dbReference type="PROSITE" id="PS01186">
    <property type="entry name" value="EGF_2"/>
    <property type="match status" value="4"/>
</dbReference>
<organism evidence="7 8">
    <name type="scientific">Elysia marginata</name>
    <dbReference type="NCBI Taxonomy" id="1093978"/>
    <lineage>
        <taxon>Eukaryota</taxon>
        <taxon>Metazoa</taxon>
        <taxon>Spiralia</taxon>
        <taxon>Lophotrochozoa</taxon>
        <taxon>Mollusca</taxon>
        <taxon>Gastropoda</taxon>
        <taxon>Heterobranchia</taxon>
        <taxon>Euthyneura</taxon>
        <taxon>Panpulmonata</taxon>
        <taxon>Sacoglossa</taxon>
        <taxon>Placobranchoidea</taxon>
        <taxon>Plakobranchidae</taxon>
        <taxon>Elysia</taxon>
    </lineage>
</organism>
<accession>A0AAV4E9R5</accession>
<comment type="caution">
    <text evidence="5">Lacks conserved residue(s) required for the propagation of feature annotation.</text>
</comment>
<evidence type="ECO:0000313" key="7">
    <source>
        <dbReference type="EMBL" id="GFR57589.1"/>
    </source>
</evidence>
<reference evidence="7 8" key="1">
    <citation type="journal article" date="2021" name="Elife">
        <title>Chloroplast acquisition without the gene transfer in kleptoplastic sea slugs, Plakobranchus ocellatus.</title>
        <authorList>
            <person name="Maeda T."/>
            <person name="Takahashi S."/>
            <person name="Yoshida T."/>
            <person name="Shimamura S."/>
            <person name="Takaki Y."/>
            <person name="Nagai Y."/>
            <person name="Toyoda A."/>
            <person name="Suzuki Y."/>
            <person name="Arimoto A."/>
            <person name="Ishii H."/>
            <person name="Satoh N."/>
            <person name="Nishiyama T."/>
            <person name="Hasebe M."/>
            <person name="Maruyama T."/>
            <person name="Minagawa J."/>
            <person name="Obokata J."/>
            <person name="Shigenobu S."/>
        </authorList>
    </citation>
    <scope>NUCLEOTIDE SEQUENCE [LARGE SCALE GENOMIC DNA]</scope>
</reference>
<dbReference type="InterPro" id="IPR001881">
    <property type="entry name" value="EGF-like_Ca-bd_dom"/>
</dbReference>
<proteinExistence type="predicted"/>
<dbReference type="SUPFAM" id="SSF57196">
    <property type="entry name" value="EGF/Laminin"/>
    <property type="match status" value="4"/>
</dbReference>
<dbReference type="Pfam" id="PF12946">
    <property type="entry name" value="EGF_MSP1_1"/>
    <property type="match status" value="1"/>
</dbReference>
<evidence type="ECO:0000256" key="2">
    <source>
        <dbReference type="ARBA" id="ARBA00022729"/>
    </source>
</evidence>
<dbReference type="PROSITE" id="PS51257">
    <property type="entry name" value="PROKAR_LIPOPROTEIN"/>
    <property type="match status" value="1"/>
</dbReference>
<dbReference type="GO" id="GO:0005509">
    <property type="term" value="F:calcium ion binding"/>
    <property type="evidence" value="ECO:0007669"/>
    <property type="project" value="InterPro"/>
</dbReference>
<dbReference type="InterPro" id="IPR049883">
    <property type="entry name" value="NOTCH1_EGF-like"/>
</dbReference>
<feature type="domain" description="EGF-like" evidence="6">
    <location>
        <begin position="183"/>
        <end position="222"/>
    </location>
</feature>
<evidence type="ECO:0000256" key="5">
    <source>
        <dbReference type="PROSITE-ProRule" id="PRU00076"/>
    </source>
</evidence>
<dbReference type="SMART" id="SM00181">
    <property type="entry name" value="EGF"/>
    <property type="match status" value="4"/>
</dbReference>
<dbReference type="FunFam" id="2.10.25.10:FF:000038">
    <property type="entry name" value="Fibrillin 2"/>
    <property type="match status" value="2"/>
</dbReference>
<dbReference type="PROSITE" id="PS50026">
    <property type="entry name" value="EGF_3"/>
    <property type="match status" value="4"/>
</dbReference>
<dbReference type="InterPro" id="IPR043128">
    <property type="entry name" value="Rev_trsase/Diguanyl_cyclase"/>
</dbReference>
<evidence type="ECO:0000256" key="3">
    <source>
        <dbReference type="ARBA" id="ARBA00022737"/>
    </source>
</evidence>
<dbReference type="InterPro" id="IPR018097">
    <property type="entry name" value="EGF_Ca-bd_CS"/>
</dbReference>
<dbReference type="Proteomes" id="UP000762676">
    <property type="component" value="Unassembled WGS sequence"/>
</dbReference>
<dbReference type="Gene3D" id="3.10.10.10">
    <property type="entry name" value="HIV Type 1 Reverse Transcriptase, subunit A, domain 1"/>
    <property type="match status" value="1"/>
</dbReference>
<dbReference type="CDD" id="cd00054">
    <property type="entry name" value="EGF_CA"/>
    <property type="match status" value="4"/>
</dbReference>
<dbReference type="AlphaFoldDB" id="A0AAV4E9R5"/>
<evidence type="ECO:0000256" key="1">
    <source>
        <dbReference type="ARBA" id="ARBA00022536"/>
    </source>
</evidence>
<dbReference type="InterPro" id="IPR000477">
    <property type="entry name" value="RT_dom"/>
</dbReference>
<feature type="domain" description="EGF-like" evidence="6">
    <location>
        <begin position="9"/>
        <end position="47"/>
    </location>
</feature>
<keyword evidence="4" id="KW-1015">Disulfide bond</keyword>
<dbReference type="InterPro" id="IPR000742">
    <property type="entry name" value="EGF"/>
</dbReference>
<comment type="caution">
    <text evidence="7">The sequence shown here is derived from an EMBL/GenBank/DDBJ whole genome shotgun (WGS) entry which is preliminary data.</text>
</comment>
<keyword evidence="8" id="KW-1185">Reference proteome</keyword>
<dbReference type="FunFam" id="2.10.25.10:FF:000506">
    <property type="entry name" value="Adhesion G protein-coupled receptor E1"/>
    <property type="match status" value="2"/>
</dbReference>
<dbReference type="SUPFAM" id="SSF56672">
    <property type="entry name" value="DNA/RNA polymerases"/>
    <property type="match status" value="1"/>
</dbReference>
<keyword evidence="2" id="KW-0732">Signal</keyword>
<evidence type="ECO:0000259" key="6">
    <source>
        <dbReference type="PROSITE" id="PS50026"/>
    </source>
</evidence>
<sequence length="324" mass="34650">MKLIVFCVDIDECPSAPCPANSACVNNIGSYSCDCNLGYRKQGNLCVDVDECTDSSVCPANSTCTNNVGSYTCPCDSGFIQDADSCKERTIVSLAARVTMMLSDTSPLLSFSSSLERSRCVGPALSDTNTCSKYHAQESKLRDVDECTASSVCPANSTCTNNVGSYTCPCDSGFIQDADSCKDVDECTDSSVCPANSTCTNNVGSYTCPCDSGFIQDADSCNGLKRFKRLMFGVNAAPELFQHALGEILQGIIGVTHYIDDIIIHGADKAAHDTSLTQIPNRLQERGATLNKEKGLFGVNKLTFLGYTFGQDGISPEPQRFKPS</sequence>
<dbReference type="Gene3D" id="3.30.70.270">
    <property type="match status" value="1"/>
</dbReference>